<proteinExistence type="predicted"/>
<dbReference type="EMBL" id="QAPF01000183">
    <property type="protein sequence ID" value="TEA13850.1"/>
    <property type="molecule type" value="Genomic_DNA"/>
</dbReference>
<evidence type="ECO:0000313" key="3">
    <source>
        <dbReference type="EMBL" id="TEA13850.1"/>
    </source>
</evidence>
<feature type="transmembrane region" description="Helical" evidence="1">
    <location>
        <begin position="136"/>
        <end position="155"/>
    </location>
</feature>
<evidence type="ECO:0000313" key="4">
    <source>
        <dbReference type="Proteomes" id="UP000295604"/>
    </source>
</evidence>
<keyword evidence="1" id="KW-1133">Transmembrane helix</keyword>
<keyword evidence="1" id="KW-0472">Membrane</keyword>
<comment type="caution">
    <text evidence="3">The sequence shown here is derived from an EMBL/GenBank/DDBJ whole genome shotgun (WGS) entry which is preliminary data.</text>
</comment>
<evidence type="ECO:0000256" key="1">
    <source>
        <dbReference type="SAM" id="Phobius"/>
    </source>
</evidence>
<dbReference type="Proteomes" id="UP000295604">
    <property type="component" value="Unassembled WGS sequence"/>
</dbReference>
<evidence type="ECO:0000256" key="2">
    <source>
        <dbReference type="SAM" id="SignalP"/>
    </source>
</evidence>
<dbReference type="AlphaFoldDB" id="A0A4R8T8M0"/>
<gene>
    <name evidence="3" type="ORF">C8034_v004095</name>
</gene>
<name>A0A4R8T8M0_9PEZI</name>
<keyword evidence="2" id="KW-0732">Signal</keyword>
<reference evidence="3 4" key="1">
    <citation type="submission" date="2018-11" db="EMBL/GenBank/DDBJ databases">
        <title>Genome sequence and assembly of Colletotrichum sidae.</title>
        <authorList>
            <person name="Gan P."/>
            <person name="Shirasu K."/>
        </authorList>
    </citation>
    <scope>NUCLEOTIDE SEQUENCE [LARGE SCALE GENOMIC DNA]</scope>
    <source>
        <strain evidence="3 4">CBS 518.97</strain>
    </source>
</reference>
<sequence length="156" mass="16685">MQHFFLAQFLLAVAVVATAIEKPPAAVVVRQTTPAPPTIMSCPEYSRIANLSTIGKNSTYRATFFAASPNGNHYNAEVLDNAILQLPAVILNQALNEACGNLTALAIVEAERNFTQRTVAQFSDIPLPEPLKTGPLIAIVCGSVAMFMGVTWVAMP</sequence>
<keyword evidence="1" id="KW-0812">Transmembrane</keyword>
<feature type="chain" id="PRO_5020650311" description="Metal tolerance protein 3" evidence="2">
    <location>
        <begin position="20"/>
        <end position="156"/>
    </location>
</feature>
<keyword evidence="4" id="KW-1185">Reference proteome</keyword>
<feature type="signal peptide" evidence="2">
    <location>
        <begin position="1"/>
        <end position="19"/>
    </location>
</feature>
<protein>
    <recommendedName>
        <fullName evidence="5">Metal tolerance protein 3</fullName>
    </recommendedName>
</protein>
<evidence type="ECO:0008006" key="5">
    <source>
        <dbReference type="Google" id="ProtNLM"/>
    </source>
</evidence>
<organism evidence="3 4">
    <name type="scientific">Colletotrichum sidae</name>
    <dbReference type="NCBI Taxonomy" id="1347389"/>
    <lineage>
        <taxon>Eukaryota</taxon>
        <taxon>Fungi</taxon>
        <taxon>Dikarya</taxon>
        <taxon>Ascomycota</taxon>
        <taxon>Pezizomycotina</taxon>
        <taxon>Sordariomycetes</taxon>
        <taxon>Hypocreomycetidae</taxon>
        <taxon>Glomerellales</taxon>
        <taxon>Glomerellaceae</taxon>
        <taxon>Colletotrichum</taxon>
        <taxon>Colletotrichum orbiculare species complex</taxon>
    </lineage>
</organism>
<accession>A0A4R8T8M0</accession>